<protein>
    <submittedName>
        <fullName evidence="7">Integral membrane protein TerC</fullName>
    </submittedName>
</protein>
<dbReference type="EMBL" id="CP001931">
    <property type="protein sequence ID" value="ADC89548.1"/>
    <property type="molecule type" value="Genomic_DNA"/>
</dbReference>
<organism evidence="7 8">
    <name type="scientific">Thermocrinis albus (strain DSM 14484 / JCM 11386 / HI 11/12)</name>
    <dbReference type="NCBI Taxonomy" id="638303"/>
    <lineage>
        <taxon>Bacteria</taxon>
        <taxon>Pseudomonadati</taxon>
        <taxon>Aquificota</taxon>
        <taxon>Aquificia</taxon>
        <taxon>Aquificales</taxon>
        <taxon>Aquificaceae</taxon>
        <taxon>Thermocrinis</taxon>
    </lineage>
</organism>
<gene>
    <name evidence="7" type="ordered locus">Thal_0916</name>
</gene>
<dbReference type="InterPro" id="IPR005496">
    <property type="entry name" value="Integral_membrane_TerC"/>
</dbReference>
<feature type="transmembrane region" description="Helical" evidence="6">
    <location>
        <begin position="127"/>
        <end position="146"/>
    </location>
</feature>
<evidence type="ECO:0000313" key="8">
    <source>
        <dbReference type="Proteomes" id="UP000002043"/>
    </source>
</evidence>
<dbReference type="AlphaFoldDB" id="D3SLB8"/>
<feature type="transmembrane region" description="Helical" evidence="6">
    <location>
        <begin position="251"/>
        <end position="269"/>
    </location>
</feature>
<dbReference type="KEGG" id="tal:Thal_0916"/>
<evidence type="ECO:0000256" key="5">
    <source>
        <dbReference type="ARBA" id="ARBA00023136"/>
    </source>
</evidence>
<evidence type="ECO:0000256" key="1">
    <source>
        <dbReference type="ARBA" id="ARBA00004141"/>
    </source>
</evidence>
<proteinExistence type="inferred from homology"/>
<dbReference type="NCBIfam" id="TIGR03718">
    <property type="entry name" value="R_switched_Alx"/>
    <property type="match status" value="1"/>
</dbReference>
<dbReference type="InterPro" id="IPR022369">
    <property type="entry name" value="Integral_membrane_TerC_rswitch"/>
</dbReference>
<dbReference type="HOGENOM" id="CLU_045644_1_2_0"/>
<evidence type="ECO:0000256" key="6">
    <source>
        <dbReference type="SAM" id="Phobius"/>
    </source>
</evidence>
<dbReference type="PANTHER" id="PTHR30238:SF0">
    <property type="entry name" value="THYLAKOID MEMBRANE PROTEIN TERC, CHLOROPLASTIC"/>
    <property type="match status" value="1"/>
</dbReference>
<evidence type="ECO:0000256" key="3">
    <source>
        <dbReference type="ARBA" id="ARBA00022692"/>
    </source>
</evidence>
<dbReference type="GO" id="GO:0016020">
    <property type="term" value="C:membrane"/>
    <property type="evidence" value="ECO:0007669"/>
    <property type="project" value="UniProtKB-SubCell"/>
</dbReference>
<evidence type="ECO:0000256" key="4">
    <source>
        <dbReference type="ARBA" id="ARBA00022989"/>
    </source>
</evidence>
<dbReference type="RefSeq" id="WP_012991954.1">
    <property type="nucleotide sequence ID" value="NC_013894.1"/>
</dbReference>
<accession>D3SLB8</accession>
<feature type="transmembrane region" description="Helical" evidence="6">
    <location>
        <begin position="36"/>
        <end position="56"/>
    </location>
</feature>
<feature type="transmembrane region" description="Helical" evidence="6">
    <location>
        <begin position="76"/>
        <end position="94"/>
    </location>
</feature>
<dbReference type="STRING" id="638303.Thal_0916"/>
<evidence type="ECO:0000313" key="7">
    <source>
        <dbReference type="EMBL" id="ADC89548.1"/>
    </source>
</evidence>
<name>D3SLB8_THEAH</name>
<keyword evidence="4 6" id="KW-1133">Transmembrane helix</keyword>
<sequence length="306" mass="34810">MMDLSWVVFGVLVLVALFLDLFVFHRHPHKISVKESLLLSAFWLMVGLGFSLYVYYTRGHQAFVEYITGYTLEKALSLDNIFVFILIFSYFKVPEEYRHKVLFWGVFGAIVFRAIFIFAGIELVKMFHWIIYIFGVILIVSAVKLLTTEDREFHPEETLPYRIAKRLIPIVPHYADGRFFIKDGGKYKATPLFLALLLVESSDIMFAIDSVPAILAISTDPFVVYTSNIFAILGLRSLFFAANAILPLFHYLHYGLSFILGFIGVKMLISEFYKIPVVVSLLLILSAVLVSVLASLLKKPSPPSDD</sequence>
<dbReference type="eggNOG" id="COG0861">
    <property type="taxonomic scope" value="Bacteria"/>
</dbReference>
<reference evidence="8" key="1">
    <citation type="journal article" date="2010" name="Stand. Genomic Sci.">
        <title>Complete genome sequence of Thermocrinis albus type strain (HI 11/12T).</title>
        <authorList>
            <person name="Wirth R."/>
            <person name="Sikorski J."/>
            <person name="Brambilla E."/>
            <person name="Misra M."/>
            <person name="Lapidus A."/>
            <person name="Copeland A."/>
            <person name="Nolan M."/>
            <person name="Lucas S."/>
            <person name="Chen F."/>
            <person name="Tice H."/>
            <person name="Cheng J.F."/>
            <person name="Han C."/>
            <person name="Detter J.C."/>
            <person name="Tapia R."/>
            <person name="Bruce D."/>
            <person name="Goodwin L."/>
            <person name="Pitluck S."/>
            <person name="Pati A."/>
            <person name="Anderson I."/>
            <person name="Ivanova N."/>
            <person name="Mavromatis K."/>
            <person name="Mikhailova N."/>
            <person name="Chen A."/>
            <person name="Palaniappan K."/>
            <person name="Bilek Y."/>
            <person name="Hader T."/>
            <person name="Land M."/>
            <person name="Hauser L."/>
            <person name="Chang Y.J."/>
            <person name="Jeffries C.D."/>
            <person name="Tindall B.J."/>
            <person name="Rohde M."/>
            <person name="Goker M."/>
            <person name="Bristow J."/>
            <person name="Eisen J.A."/>
            <person name="Markowitz V."/>
            <person name="Hugenholtz P."/>
            <person name="Kyrpides N.C."/>
            <person name="Klenk H.P."/>
        </authorList>
    </citation>
    <scope>NUCLEOTIDE SEQUENCE [LARGE SCALE GENOMIC DNA]</scope>
    <source>
        <strain evidence="8">DSM 14484 / JCM 11386 / HI 11/12</strain>
    </source>
</reference>
<dbReference type="PANTHER" id="PTHR30238">
    <property type="entry name" value="MEMBRANE BOUND PREDICTED REDOX MODULATOR"/>
    <property type="match status" value="1"/>
</dbReference>
<dbReference type="Pfam" id="PF03741">
    <property type="entry name" value="TerC"/>
    <property type="match status" value="1"/>
</dbReference>
<feature type="transmembrane region" description="Helical" evidence="6">
    <location>
        <begin position="222"/>
        <end position="239"/>
    </location>
</feature>
<dbReference type="Proteomes" id="UP000002043">
    <property type="component" value="Chromosome"/>
</dbReference>
<feature type="transmembrane region" description="Helical" evidence="6">
    <location>
        <begin position="275"/>
        <end position="297"/>
    </location>
</feature>
<comment type="subcellular location">
    <subcellularLocation>
        <location evidence="1">Membrane</location>
        <topology evidence="1">Multi-pass membrane protein</topology>
    </subcellularLocation>
</comment>
<feature type="transmembrane region" description="Helical" evidence="6">
    <location>
        <begin position="6"/>
        <end position="24"/>
    </location>
</feature>
<evidence type="ECO:0000256" key="2">
    <source>
        <dbReference type="ARBA" id="ARBA00007511"/>
    </source>
</evidence>
<keyword evidence="8" id="KW-1185">Reference proteome</keyword>
<feature type="transmembrane region" description="Helical" evidence="6">
    <location>
        <begin position="101"/>
        <end position="121"/>
    </location>
</feature>
<comment type="similarity">
    <text evidence="2">Belongs to the TerC family.</text>
</comment>
<keyword evidence="3 6" id="KW-0812">Transmembrane</keyword>
<keyword evidence="5 6" id="KW-0472">Membrane</keyword>